<keyword evidence="4 9" id="KW-0547">Nucleotide-binding</keyword>
<accession>A0A1F2WJ99</accession>
<dbReference type="EC" id="2.7.11.1" evidence="1"/>
<evidence type="ECO:0000259" key="12">
    <source>
        <dbReference type="PROSITE" id="PS51178"/>
    </source>
</evidence>
<keyword evidence="10" id="KW-1133">Transmembrane helix</keyword>
<gene>
    <name evidence="13" type="ORF">A2Y75_07120</name>
</gene>
<dbReference type="InterPro" id="IPR011009">
    <property type="entry name" value="Kinase-like_dom_sf"/>
</dbReference>
<evidence type="ECO:0000256" key="4">
    <source>
        <dbReference type="ARBA" id="ARBA00022741"/>
    </source>
</evidence>
<evidence type="ECO:0000256" key="6">
    <source>
        <dbReference type="ARBA" id="ARBA00022840"/>
    </source>
</evidence>
<feature type="domain" description="Protein kinase" evidence="11">
    <location>
        <begin position="10"/>
        <end position="270"/>
    </location>
</feature>
<dbReference type="CDD" id="cd14014">
    <property type="entry name" value="STKc_PknB_like"/>
    <property type="match status" value="1"/>
</dbReference>
<dbReference type="InterPro" id="IPR005543">
    <property type="entry name" value="PASTA_dom"/>
</dbReference>
<dbReference type="CDD" id="cd06577">
    <property type="entry name" value="PASTA_pknB"/>
    <property type="match status" value="3"/>
</dbReference>
<evidence type="ECO:0000259" key="11">
    <source>
        <dbReference type="PROSITE" id="PS50011"/>
    </source>
</evidence>
<evidence type="ECO:0000256" key="9">
    <source>
        <dbReference type="PROSITE-ProRule" id="PRU10141"/>
    </source>
</evidence>
<keyword evidence="3" id="KW-0808">Transferase</keyword>
<evidence type="ECO:0000313" key="13">
    <source>
        <dbReference type="EMBL" id="OFW56922.1"/>
    </source>
</evidence>
<evidence type="ECO:0000256" key="5">
    <source>
        <dbReference type="ARBA" id="ARBA00022777"/>
    </source>
</evidence>
<comment type="caution">
    <text evidence="13">The sequence shown here is derived from an EMBL/GenBank/DDBJ whole genome shotgun (WGS) entry which is preliminary data.</text>
</comment>
<dbReference type="Pfam" id="PF03793">
    <property type="entry name" value="PASTA"/>
    <property type="match status" value="4"/>
</dbReference>
<dbReference type="Gene3D" id="3.30.10.20">
    <property type="match status" value="4"/>
</dbReference>
<evidence type="ECO:0000313" key="14">
    <source>
        <dbReference type="Proteomes" id="UP000177876"/>
    </source>
</evidence>
<dbReference type="InterPro" id="IPR000719">
    <property type="entry name" value="Prot_kinase_dom"/>
</dbReference>
<keyword evidence="10" id="KW-0472">Membrane</keyword>
<keyword evidence="2" id="KW-0723">Serine/threonine-protein kinase</keyword>
<evidence type="ECO:0000256" key="3">
    <source>
        <dbReference type="ARBA" id="ARBA00022679"/>
    </source>
</evidence>
<proteinExistence type="predicted"/>
<dbReference type="SUPFAM" id="SSF56112">
    <property type="entry name" value="Protein kinase-like (PK-like)"/>
    <property type="match status" value="1"/>
</dbReference>
<keyword evidence="6 9" id="KW-0067">ATP-binding</keyword>
<dbReference type="GO" id="GO:0004674">
    <property type="term" value="F:protein serine/threonine kinase activity"/>
    <property type="evidence" value="ECO:0007669"/>
    <property type="project" value="UniProtKB-KW"/>
</dbReference>
<feature type="domain" description="PASTA" evidence="12">
    <location>
        <begin position="466"/>
        <end position="532"/>
    </location>
</feature>
<reference evidence="13 14" key="1">
    <citation type="journal article" date="2016" name="Nat. Commun.">
        <title>Thousands of microbial genomes shed light on interconnected biogeochemical processes in an aquifer system.</title>
        <authorList>
            <person name="Anantharaman K."/>
            <person name="Brown C.T."/>
            <person name="Hug L.A."/>
            <person name="Sharon I."/>
            <person name="Castelle C.J."/>
            <person name="Probst A.J."/>
            <person name="Thomas B.C."/>
            <person name="Singh A."/>
            <person name="Wilkins M.J."/>
            <person name="Karaoz U."/>
            <person name="Brodie E.L."/>
            <person name="Williams K.H."/>
            <person name="Hubbard S.S."/>
            <person name="Banfield J.F."/>
        </authorList>
    </citation>
    <scope>NUCLEOTIDE SEQUENCE [LARGE SCALE GENOMIC DNA]</scope>
</reference>
<comment type="catalytic activity">
    <reaction evidence="8">
        <text>L-seryl-[protein] + ATP = O-phospho-L-seryl-[protein] + ADP + H(+)</text>
        <dbReference type="Rhea" id="RHEA:17989"/>
        <dbReference type="Rhea" id="RHEA-COMP:9863"/>
        <dbReference type="Rhea" id="RHEA-COMP:11604"/>
        <dbReference type="ChEBI" id="CHEBI:15378"/>
        <dbReference type="ChEBI" id="CHEBI:29999"/>
        <dbReference type="ChEBI" id="CHEBI:30616"/>
        <dbReference type="ChEBI" id="CHEBI:83421"/>
        <dbReference type="ChEBI" id="CHEBI:456216"/>
        <dbReference type="EC" id="2.7.11.1"/>
    </reaction>
</comment>
<dbReference type="PANTHER" id="PTHR43289">
    <property type="entry name" value="MITOGEN-ACTIVATED PROTEIN KINASE KINASE KINASE 20-RELATED"/>
    <property type="match status" value="1"/>
</dbReference>
<dbReference type="STRING" id="1797197.A2Y75_07120"/>
<dbReference type="PROSITE" id="PS50011">
    <property type="entry name" value="PROTEIN_KINASE_DOM"/>
    <property type="match status" value="1"/>
</dbReference>
<dbReference type="SMART" id="SM00740">
    <property type="entry name" value="PASTA"/>
    <property type="match status" value="4"/>
</dbReference>
<dbReference type="PROSITE" id="PS00108">
    <property type="entry name" value="PROTEIN_KINASE_ST"/>
    <property type="match status" value="1"/>
</dbReference>
<dbReference type="InterPro" id="IPR008271">
    <property type="entry name" value="Ser/Thr_kinase_AS"/>
</dbReference>
<organism evidence="13 14">
    <name type="scientific">Candidatus Solincola sediminis</name>
    <dbReference type="NCBI Taxonomy" id="1797199"/>
    <lineage>
        <taxon>Bacteria</taxon>
        <taxon>Bacillati</taxon>
        <taxon>Actinomycetota</taxon>
        <taxon>Candidatus Geothermincolia</taxon>
        <taxon>Candidatus Geothermincolales</taxon>
        <taxon>Candidatus Geothermincolaceae</taxon>
        <taxon>Candidatus Solincola</taxon>
    </lineage>
</organism>
<dbReference type="InterPro" id="IPR017441">
    <property type="entry name" value="Protein_kinase_ATP_BS"/>
</dbReference>
<dbReference type="FunFam" id="3.30.200.20:FF:000035">
    <property type="entry name" value="Serine/threonine protein kinase Stk1"/>
    <property type="match status" value="1"/>
</dbReference>
<evidence type="ECO:0000256" key="8">
    <source>
        <dbReference type="ARBA" id="ARBA00048679"/>
    </source>
</evidence>
<keyword evidence="5" id="KW-0418">Kinase</keyword>
<dbReference type="FunFam" id="1.10.510.10:FF:000021">
    <property type="entry name" value="Serine/threonine protein kinase"/>
    <property type="match status" value="1"/>
</dbReference>
<feature type="transmembrane region" description="Helical" evidence="10">
    <location>
        <begin position="305"/>
        <end position="327"/>
    </location>
</feature>
<dbReference type="PANTHER" id="PTHR43289:SF34">
    <property type="entry name" value="SERINE_THREONINE-PROTEIN KINASE YBDM-RELATED"/>
    <property type="match status" value="1"/>
</dbReference>
<dbReference type="Gene3D" id="1.10.510.10">
    <property type="entry name" value="Transferase(Phosphotransferase) domain 1"/>
    <property type="match status" value="1"/>
</dbReference>
<dbReference type="GO" id="GO:0045717">
    <property type="term" value="P:negative regulation of fatty acid biosynthetic process"/>
    <property type="evidence" value="ECO:0007669"/>
    <property type="project" value="UniProtKB-ARBA"/>
</dbReference>
<evidence type="ECO:0000256" key="7">
    <source>
        <dbReference type="ARBA" id="ARBA00047899"/>
    </source>
</evidence>
<name>A0A1F2WJ99_9ACTN</name>
<dbReference type="SMART" id="SM00220">
    <property type="entry name" value="S_TKc"/>
    <property type="match status" value="1"/>
</dbReference>
<dbReference type="GO" id="GO:0005524">
    <property type="term" value="F:ATP binding"/>
    <property type="evidence" value="ECO:0007669"/>
    <property type="project" value="UniProtKB-UniRule"/>
</dbReference>
<feature type="binding site" evidence="9">
    <location>
        <position position="39"/>
    </location>
    <ligand>
        <name>ATP</name>
        <dbReference type="ChEBI" id="CHEBI:30616"/>
    </ligand>
</feature>
<dbReference type="PROSITE" id="PS00107">
    <property type="entry name" value="PROTEIN_KINASE_ATP"/>
    <property type="match status" value="1"/>
</dbReference>
<evidence type="ECO:0000256" key="1">
    <source>
        <dbReference type="ARBA" id="ARBA00012513"/>
    </source>
</evidence>
<evidence type="ECO:0000256" key="10">
    <source>
        <dbReference type="SAM" id="Phobius"/>
    </source>
</evidence>
<comment type="catalytic activity">
    <reaction evidence="7">
        <text>L-threonyl-[protein] + ATP = O-phospho-L-threonyl-[protein] + ADP + H(+)</text>
        <dbReference type="Rhea" id="RHEA:46608"/>
        <dbReference type="Rhea" id="RHEA-COMP:11060"/>
        <dbReference type="Rhea" id="RHEA-COMP:11605"/>
        <dbReference type="ChEBI" id="CHEBI:15378"/>
        <dbReference type="ChEBI" id="CHEBI:30013"/>
        <dbReference type="ChEBI" id="CHEBI:30616"/>
        <dbReference type="ChEBI" id="CHEBI:61977"/>
        <dbReference type="ChEBI" id="CHEBI:456216"/>
        <dbReference type="EC" id="2.7.11.1"/>
    </reaction>
</comment>
<keyword evidence="10" id="KW-0812">Transmembrane</keyword>
<feature type="domain" description="PASTA" evidence="12">
    <location>
        <begin position="533"/>
        <end position="600"/>
    </location>
</feature>
<dbReference type="Gene3D" id="3.30.200.20">
    <property type="entry name" value="Phosphorylase Kinase, domain 1"/>
    <property type="match status" value="1"/>
</dbReference>
<dbReference type="Pfam" id="PF00069">
    <property type="entry name" value="Pkinase"/>
    <property type="match status" value="1"/>
</dbReference>
<feature type="domain" description="PASTA" evidence="12">
    <location>
        <begin position="330"/>
        <end position="399"/>
    </location>
</feature>
<dbReference type="EMBL" id="MELK01000040">
    <property type="protein sequence ID" value="OFW56922.1"/>
    <property type="molecule type" value="Genomic_DNA"/>
</dbReference>
<protein>
    <recommendedName>
        <fullName evidence="1">non-specific serine/threonine protein kinase</fullName>
        <ecNumber evidence="1">2.7.11.1</ecNumber>
    </recommendedName>
</protein>
<dbReference type="AlphaFoldDB" id="A0A1F2WJ99"/>
<sequence length="602" mass="65146">MLGKVFNQRYRLKEKIGSGGMADVFLADDLSLNREVAIKILHSQFASDPSFIQRFRYEAQAAANLSHPNIVNIYDWGNEGDLYYIVMEYVEGRDLKDLLRTEGRLTPEWAAEIAAEISAALQFAHRRNLVHRDIKPHNVFITNLSRVEVMDFGIAREGNGEGMTQTGVVMGTPQYISPEQAQGLAVDGRSDIYSLGVVLYEMLTGRVPFDDPSPVTIAYKQVREDPIPPSVINPEVPPTLEAIIMKAMSKNPANRFQTAQEMKADLLRFLEGMPVNAPPVLTELAYPTTAATPANVPRQGSNRKWAWITAGVVTALVIIGIVLVILLSGGGTKVATPNLVGLSQQDAEAAIGSLGLKLGSVGLQYVGDASEKVGVIVSQDPEWGTMLAKGQTVNLVVSQELRMPNLVGMTRSAAEDALRNLGITVIEVENSPVDNSKQIDIVLTQDPASKNYIAPSVNVKLVIGVEQKKKAVPDVVGEQQADAEVLLRDAGFEVAVTEEASSEVPKGEVIRQSPLGNQRVVEGSTVTIVVSAGVDKVIVPTVTDMTEENAKTKLTNSGLSYTVVYQATTDPTKIGIVLEQIPLPGEEVDRGYTVRIFVGRAP</sequence>
<dbReference type="Proteomes" id="UP000177876">
    <property type="component" value="Unassembled WGS sequence"/>
</dbReference>
<dbReference type="PROSITE" id="PS51178">
    <property type="entry name" value="PASTA"/>
    <property type="match status" value="3"/>
</dbReference>
<evidence type="ECO:0000256" key="2">
    <source>
        <dbReference type="ARBA" id="ARBA00022527"/>
    </source>
</evidence>